<dbReference type="GO" id="GO:0008168">
    <property type="term" value="F:methyltransferase activity"/>
    <property type="evidence" value="ECO:0007669"/>
    <property type="project" value="InterPro"/>
</dbReference>
<feature type="region of interest" description="Disordered" evidence="1">
    <location>
        <begin position="379"/>
        <end position="401"/>
    </location>
</feature>
<accession>A0A8C5B1Q6</accession>
<dbReference type="CDD" id="cd01650">
    <property type="entry name" value="RT_nLTR_like"/>
    <property type="match status" value="1"/>
</dbReference>
<dbReference type="PANTHER" id="PTHR47510:SF3">
    <property type="entry name" value="ENDO_EXONUCLEASE_PHOSPHATASE DOMAIN-CONTAINING PROTEIN"/>
    <property type="match status" value="1"/>
</dbReference>
<dbReference type="InterPro" id="IPR043502">
    <property type="entry name" value="DNA/RNA_pol_sf"/>
</dbReference>
<dbReference type="SUPFAM" id="SSF56219">
    <property type="entry name" value="DNase I-like"/>
    <property type="match status" value="1"/>
</dbReference>
<dbReference type="Pfam" id="PF09004">
    <property type="entry name" value="ALKBH8_N"/>
    <property type="match status" value="1"/>
</dbReference>
<dbReference type="SUPFAM" id="SSF56672">
    <property type="entry name" value="DNA/RNA polymerases"/>
    <property type="match status" value="1"/>
</dbReference>
<evidence type="ECO:0000256" key="1">
    <source>
        <dbReference type="SAM" id="MobiDB-lite"/>
    </source>
</evidence>
<dbReference type="InterPro" id="IPR000477">
    <property type="entry name" value="RT_dom"/>
</dbReference>
<dbReference type="InterPro" id="IPR015095">
    <property type="entry name" value="AlkB_hom8_N"/>
</dbReference>
<proteinExistence type="predicted"/>
<dbReference type="GeneTree" id="ENSGT01120000271821"/>
<dbReference type="Pfam" id="PF00078">
    <property type="entry name" value="RVT_1"/>
    <property type="match status" value="1"/>
</dbReference>
<dbReference type="Gene3D" id="3.60.10.10">
    <property type="entry name" value="Endonuclease/exonuclease/phosphatase"/>
    <property type="match status" value="1"/>
</dbReference>
<name>A0A8C5B1Q6_GADMO</name>
<dbReference type="Proteomes" id="UP000694546">
    <property type="component" value="Chromosome 7"/>
</dbReference>
<reference evidence="3" key="2">
    <citation type="submission" date="2025-09" db="UniProtKB">
        <authorList>
            <consortium name="Ensembl"/>
        </authorList>
    </citation>
    <scope>IDENTIFICATION</scope>
</reference>
<dbReference type="PANTHER" id="PTHR47510">
    <property type="entry name" value="REVERSE TRANSCRIPTASE DOMAIN-CONTAINING PROTEIN"/>
    <property type="match status" value="1"/>
</dbReference>
<dbReference type="GO" id="GO:0016706">
    <property type="term" value="F:2-oxoglutarate-dependent dioxygenase activity"/>
    <property type="evidence" value="ECO:0007669"/>
    <property type="project" value="InterPro"/>
</dbReference>
<protein>
    <recommendedName>
        <fullName evidence="2">Reverse transcriptase domain-containing protein</fullName>
    </recommendedName>
</protein>
<dbReference type="Ensembl" id="ENSGMOT00000037779.1">
    <property type="protein sequence ID" value="ENSGMOP00000038798.1"/>
    <property type="gene ID" value="ENSGMOG00000024742.1"/>
</dbReference>
<evidence type="ECO:0000259" key="2">
    <source>
        <dbReference type="PROSITE" id="PS50878"/>
    </source>
</evidence>
<organism evidence="3 4">
    <name type="scientific">Gadus morhua</name>
    <name type="common">Atlantic cod</name>
    <dbReference type="NCBI Taxonomy" id="8049"/>
    <lineage>
        <taxon>Eukaryota</taxon>
        <taxon>Metazoa</taxon>
        <taxon>Chordata</taxon>
        <taxon>Craniata</taxon>
        <taxon>Vertebrata</taxon>
        <taxon>Euteleostomi</taxon>
        <taxon>Actinopterygii</taxon>
        <taxon>Neopterygii</taxon>
        <taxon>Teleostei</taxon>
        <taxon>Neoteleostei</taxon>
        <taxon>Acanthomorphata</taxon>
        <taxon>Zeiogadaria</taxon>
        <taxon>Gadariae</taxon>
        <taxon>Gadiformes</taxon>
        <taxon>Gadoidei</taxon>
        <taxon>Gadidae</taxon>
        <taxon>Gadus</taxon>
    </lineage>
</organism>
<evidence type="ECO:0000313" key="3">
    <source>
        <dbReference type="Ensembl" id="ENSGMOP00000038798.1"/>
    </source>
</evidence>
<reference evidence="3" key="1">
    <citation type="submission" date="2025-08" db="UniProtKB">
        <authorList>
            <consortium name="Ensembl"/>
        </authorList>
    </citation>
    <scope>IDENTIFICATION</scope>
</reference>
<keyword evidence="4" id="KW-1185">Reference proteome</keyword>
<feature type="domain" description="Reverse transcriptase" evidence="2">
    <location>
        <begin position="445"/>
        <end position="711"/>
    </location>
</feature>
<sequence>MRGSLKVWRDCCLFIFTESWLHENIPDEAVQLEGTTLFRADRDAASSGKSRGGGLCIYINKDWCVNAASVAQHCSELVEFSIVICRPFYLPREFTCVIVVAVYIAPCANANAYEVLRPLFDVISALLTKHPDSFVVVGGDFNHISLKTVLPGFKQYVDFKTRGENILDLVYSNTAEAYKAIPQPHIGLSDHKSVLLVPTYKPRLIRTRATQSHIRVWPDGAVSALQDCFKCTNWEIFKTAASQGEHHISIEEYAETVMSYIAKCTEDVTVMKTYIVRNNQKPWMTAEVRQLLKARDAAYSGGDKAALCSARSALSRGIRAAKRRHAGIIKENLCSTGNTRQMWQGVQQITQYKTRQRIEDSDVSLPDRLNDFFARFEAPGGPTRGGTGLSPPSGQPPVAISPADTRRTLAKINPRKAAGPDNVPGRALQACADELTDVLTDIFNISLCQAIVPRCFKTSIIVPVAKKSVVSCLNDYRPVALTPIVMKCFERLIKPHITSSLPASLDPHQYAYRSNRSTEDAISTTLHTVLTHLEQRDTYARILYVDFSSAFNTILPQRLMDKLLLLGLNPTLCHWILDFLLERPQSVRVGKKISKSITLSTGSPQGCVLSPLLYTLLTHDCVPRHKNNMIVKFADDTTVVGLIHGNEESYYREEVNLFERWCRDNNLVLNAEKTKEMIVDFRRSKPKHTPLCISNREVEKVENIKFLGVQISNNLSWSKNTTGLVKRAQQRLYFLRKLHQASLPPSILTTFYRGAVESVLTYAISTWFSSCSAADKKALQRVVRSAEKVIGASLPSVQDIFQSRCRNRAQKIVRDPSHPLNNFFKLLPSKKRYRSLRCSTTRLRNSFLPQAVRMLNAPAS</sequence>
<dbReference type="PROSITE" id="PS50878">
    <property type="entry name" value="RT_POL"/>
    <property type="match status" value="1"/>
</dbReference>
<dbReference type="InterPro" id="IPR036691">
    <property type="entry name" value="Endo/exonu/phosph_ase_sf"/>
</dbReference>
<evidence type="ECO:0000313" key="4">
    <source>
        <dbReference type="Proteomes" id="UP000694546"/>
    </source>
</evidence>
<dbReference type="AlphaFoldDB" id="A0A8C5B1Q6"/>